<dbReference type="OrthoDB" id="7290788at2759"/>
<sequence>MEDMAKAENYDAATRKYWDRIQAETNYNTTHFNQYNNVQNINKRFKTTLVLLSVEDQPDLFKIESESTIPVEKTDFLQCFYHLDFEDIPFPDENFSGSIMNSPDSQAITNGPNLNGVIGEIERSSRQGNIHDFLRGLELAGKLDSWDDDTKVTVCMLKLRGRANEAVDQNQPWTWHALKQRLVTQFSVKVTDHQAMPCDVKKQERVYGIMQLESSRQEARLWRNPAPQRTLTYIQRALKRALHCQFLDAFLVKQQMEVRDLVSAQSGYQRTFLKEEHQLMMKRIDHIVATTKGIIDTTDHQRFKRGMINVGGTVIKFLFGNPDANANDVERIERQFDGMQAVNVEIVHSLKAQATMLNKTYQMLKVNTKTPKEVSLVTQDLQRDIQKLQSDLTQSTKNSFKLIDTSFSIDANFRMLGSVITSIKHNVNQLEIALDTVAQSRLSNAIISALKLKETLAIVEDQLPNNYAFLHAVRMHLPVTSCSMALFRGETKTVAQICQKTSSTIPTETFHRVDGADGHNRWAYSLSCPLKTVIQCLNRNNHSSKNYESRTVQYFQGSGLLPLDKYCYAQIEGRTLLPHSEEMTTVNTTLEKFHFPTHMTVNNKAEPSDDHLEEQIL</sequence>
<protein>
    <submittedName>
        <fullName evidence="1">Uncharacterized protein</fullName>
    </submittedName>
</protein>
<gene>
    <name evidence="1" type="ORF">CEUTPL_LOCUS11914</name>
</gene>
<evidence type="ECO:0000313" key="1">
    <source>
        <dbReference type="EMBL" id="CAG9771482.1"/>
    </source>
</evidence>
<dbReference type="EMBL" id="OU892283">
    <property type="protein sequence ID" value="CAG9771482.1"/>
    <property type="molecule type" value="Genomic_DNA"/>
</dbReference>
<dbReference type="Proteomes" id="UP001152799">
    <property type="component" value="Chromosome 7"/>
</dbReference>
<evidence type="ECO:0000313" key="2">
    <source>
        <dbReference type="Proteomes" id="UP001152799"/>
    </source>
</evidence>
<proteinExistence type="predicted"/>
<name>A0A9N9MYT9_9CUCU</name>
<accession>A0A9N9MYT9</accession>
<reference evidence="1" key="1">
    <citation type="submission" date="2022-01" db="EMBL/GenBank/DDBJ databases">
        <authorList>
            <person name="King R."/>
        </authorList>
    </citation>
    <scope>NUCLEOTIDE SEQUENCE</scope>
</reference>
<organism evidence="1 2">
    <name type="scientific">Ceutorhynchus assimilis</name>
    <name type="common">cabbage seed weevil</name>
    <dbReference type="NCBI Taxonomy" id="467358"/>
    <lineage>
        <taxon>Eukaryota</taxon>
        <taxon>Metazoa</taxon>
        <taxon>Ecdysozoa</taxon>
        <taxon>Arthropoda</taxon>
        <taxon>Hexapoda</taxon>
        <taxon>Insecta</taxon>
        <taxon>Pterygota</taxon>
        <taxon>Neoptera</taxon>
        <taxon>Endopterygota</taxon>
        <taxon>Coleoptera</taxon>
        <taxon>Polyphaga</taxon>
        <taxon>Cucujiformia</taxon>
        <taxon>Curculionidae</taxon>
        <taxon>Ceutorhynchinae</taxon>
        <taxon>Ceutorhynchus</taxon>
    </lineage>
</organism>
<dbReference type="AlphaFoldDB" id="A0A9N9MYT9"/>
<keyword evidence="2" id="KW-1185">Reference proteome</keyword>